<evidence type="ECO:0000259" key="2">
    <source>
        <dbReference type="Pfam" id="PF02374"/>
    </source>
</evidence>
<dbReference type="SUPFAM" id="SSF52540">
    <property type="entry name" value="P-loop containing nucleoside triphosphate hydrolases"/>
    <property type="match status" value="1"/>
</dbReference>
<dbReference type="EMBL" id="CAEZTS010000068">
    <property type="protein sequence ID" value="CAB4579258.1"/>
    <property type="molecule type" value="Genomic_DNA"/>
</dbReference>
<organism evidence="3">
    <name type="scientific">freshwater metagenome</name>
    <dbReference type="NCBI Taxonomy" id="449393"/>
    <lineage>
        <taxon>unclassified sequences</taxon>
        <taxon>metagenomes</taxon>
        <taxon>ecological metagenomes</taxon>
    </lineage>
</organism>
<accession>A0A6J6F327</accession>
<dbReference type="InterPro" id="IPR027417">
    <property type="entry name" value="P-loop_NTPase"/>
</dbReference>
<gene>
    <name evidence="3" type="ORF">UFOPK1722_00905</name>
</gene>
<sequence length="314" mass="32470">MSRLLVVAGKGGVGKTTVTAVMARASADSGLRVLVVTLDSRTGLAELLGGRATDGTTYEGTTISSGLGPNGTGSIHLRTITAGEALQDYLATQGLARLAKRLVATGVVGVVSSAAPGIDDLLVLGKIKHLVGLTGPDGDHDLIVVDAPAAGHALSFLQSPKAMATTIRGGPLRSQAIEVQQMLTDSDKCRVLMVTLPETTPVNEMLETTELLRESVGVAFAPVVVNNVDIATDVEQLVAEGDLPVGALADAAAYRAERSALHRQAIERITTHGLDDVITLPHVATASMSADDVISLADRLRGVTPSKPRPRKSS</sequence>
<dbReference type="PANTHER" id="PTHR10803">
    <property type="entry name" value="ARSENICAL PUMP-DRIVING ATPASE ARSENITE-TRANSLOCATING ATPASE"/>
    <property type="match status" value="1"/>
</dbReference>
<dbReference type="InterPro" id="IPR016300">
    <property type="entry name" value="ATPase_ArsA/GET3"/>
</dbReference>
<dbReference type="CDD" id="cd02035">
    <property type="entry name" value="ArsA"/>
    <property type="match status" value="1"/>
</dbReference>
<comment type="similarity">
    <text evidence="1">Belongs to the arsA ATPase family.</text>
</comment>
<name>A0A6J6F327_9ZZZZ</name>
<reference evidence="3" key="1">
    <citation type="submission" date="2020-05" db="EMBL/GenBank/DDBJ databases">
        <authorList>
            <person name="Chiriac C."/>
            <person name="Salcher M."/>
            <person name="Ghai R."/>
            <person name="Kavagutti S V."/>
        </authorList>
    </citation>
    <scope>NUCLEOTIDE SEQUENCE</scope>
</reference>
<evidence type="ECO:0000313" key="3">
    <source>
        <dbReference type="EMBL" id="CAB4579258.1"/>
    </source>
</evidence>
<evidence type="ECO:0000256" key="1">
    <source>
        <dbReference type="ARBA" id="ARBA00011040"/>
    </source>
</evidence>
<protein>
    <submittedName>
        <fullName evidence="3">Unannotated protein</fullName>
    </submittedName>
</protein>
<dbReference type="Pfam" id="PF02374">
    <property type="entry name" value="ArsA_ATPase"/>
    <property type="match status" value="1"/>
</dbReference>
<dbReference type="InterPro" id="IPR025723">
    <property type="entry name" value="ArsA/GET3_ATPase-like"/>
</dbReference>
<proteinExistence type="inferred from homology"/>
<dbReference type="GO" id="GO:0005524">
    <property type="term" value="F:ATP binding"/>
    <property type="evidence" value="ECO:0007669"/>
    <property type="project" value="InterPro"/>
</dbReference>
<dbReference type="GO" id="GO:0016887">
    <property type="term" value="F:ATP hydrolysis activity"/>
    <property type="evidence" value="ECO:0007669"/>
    <property type="project" value="InterPro"/>
</dbReference>
<feature type="domain" description="ArsA/GET3 Anion-transporting ATPase-like" evidence="2">
    <location>
        <begin position="3"/>
        <end position="166"/>
    </location>
</feature>
<dbReference type="Gene3D" id="3.40.50.300">
    <property type="entry name" value="P-loop containing nucleotide triphosphate hydrolases"/>
    <property type="match status" value="1"/>
</dbReference>
<dbReference type="AlphaFoldDB" id="A0A6J6F327"/>
<dbReference type="PANTHER" id="PTHR10803:SF3">
    <property type="entry name" value="ATPASE GET3"/>
    <property type="match status" value="1"/>
</dbReference>